<dbReference type="Proteomes" id="UP000623129">
    <property type="component" value="Unassembled WGS sequence"/>
</dbReference>
<evidence type="ECO:0000256" key="1">
    <source>
        <dbReference type="SAM" id="MobiDB-lite"/>
    </source>
</evidence>
<evidence type="ECO:0000313" key="3">
    <source>
        <dbReference type="Proteomes" id="UP000623129"/>
    </source>
</evidence>
<accession>A0A833R9N0</accession>
<reference evidence="2" key="1">
    <citation type="submission" date="2020-01" db="EMBL/GenBank/DDBJ databases">
        <title>Genome sequence of Kobresia littledalei, the first chromosome-level genome in the family Cyperaceae.</title>
        <authorList>
            <person name="Qu G."/>
        </authorList>
    </citation>
    <scope>NUCLEOTIDE SEQUENCE</scope>
    <source>
        <strain evidence="2">C.B.Clarke</strain>
        <tissue evidence="2">Leaf</tissue>
    </source>
</reference>
<evidence type="ECO:0000313" key="2">
    <source>
        <dbReference type="EMBL" id="KAF3341215.1"/>
    </source>
</evidence>
<name>A0A833R9N0_9POAL</name>
<dbReference type="EMBL" id="SWLB01000002">
    <property type="protein sequence ID" value="KAF3341215.1"/>
    <property type="molecule type" value="Genomic_DNA"/>
</dbReference>
<dbReference type="AlphaFoldDB" id="A0A833R9N0"/>
<protein>
    <submittedName>
        <fullName evidence="2">Uncharacterized protein</fullName>
    </submittedName>
</protein>
<feature type="region of interest" description="Disordered" evidence="1">
    <location>
        <begin position="1"/>
        <end position="55"/>
    </location>
</feature>
<sequence length="137" mass="14850">MDPTKKRKQPDSAFNEDPSSGDGAVSEREGDIQDLRLKDRNAIGQGSQKFHSAETPVIKATAEMVEGLGFLKQATSEEQPLAGPSSEGSTILPPDQQQPQPQQQQSDVRTDGSVLSSGPSEHYKEFIEEALEVLNNT</sequence>
<proteinExistence type="predicted"/>
<comment type="caution">
    <text evidence="2">The sequence shown here is derived from an EMBL/GenBank/DDBJ whole genome shotgun (WGS) entry which is preliminary data.</text>
</comment>
<gene>
    <name evidence="2" type="ORF">FCM35_KLT10059</name>
</gene>
<feature type="compositionally biased region" description="Low complexity" evidence="1">
    <location>
        <begin position="93"/>
        <end position="105"/>
    </location>
</feature>
<feature type="compositionally biased region" description="Basic and acidic residues" evidence="1">
    <location>
        <begin position="25"/>
        <end position="41"/>
    </location>
</feature>
<feature type="region of interest" description="Disordered" evidence="1">
    <location>
        <begin position="69"/>
        <end position="122"/>
    </location>
</feature>
<keyword evidence="3" id="KW-1185">Reference proteome</keyword>
<organism evidence="2 3">
    <name type="scientific">Carex littledalei</name>
    <dbReference type="NCBI Taxonomy" id="544730"/>
    <lineage>
        <taxon>Eukaryota</taxon>
        <taxon>Viridiplantae</taxon>
        <taxon>Streptophyta</taxon>
        <taxon>Embryophyta</taxon>
        <taxon>Tracheophyta</taxon>
        <taxon>Spermatophyta</taxon>
        <taxon>Magnoliopsida</taxon>
        <taxon>Liliopsida</taxon>
        <taxon>Poales</taxon>
        <taxon>Cyperaceae</taxon>
        <taxon>Cyperoideae</taxon>
        <taxon>Cariceae</taxon>
        <taxon>Carex</taxon>
        <taxon>Carex subgen. Euthyceras</taxon>
    </lineage>
</organism>